<dbReference type="FunFam" id="3.30.70.270:FF:000001">
    <property type="entry name" value="Diguanylate cyclase domain protein"/>
    <property type="match status" value="1"/>
</dbReference>
<dbReference type="InterPro" id="IPR001789">
    <property type="entry name" value="Sig_transdc_resp-reg_receiver"/>
</dbReference>
<proteinExistence type="predicted"/>
<dbReference type="AlphaFoldDB" id="A0A4R3HXG7"/>
<dbReference type="NCBIfam" id="TIGR00254">
    <property type="entry name" value="GGDEF"/>
    <property type="match status" value="1"/>
</dbReference>
<dbReference type="GO" id="GO:0003824">
    <property type="term" value="F:catalytic activity"/>
    <property type="evidence" value="ECO:0007669"/>
    <property type="project" value="UniProtKB-ARBA"/>
</dbReference>
<dbReference type="Pfam" id="PF00072">
    <property type="entry name" value="Response_reg"/>
    <property type="match status" value="1"/>
</dbReference>
<dbReference type="EMBL" id="SLZQ01000003">
    <property type="protein sequence ID" value="TCS38027.1"/>
    <property type="molecule type" value="Genomic_DNA"/>
</dbReference>
<dbReference type="PANTHER" id="PTHR46663:SF2">
    <property type="entry name" value="GGDEF DOMAIN-CONTAINING PROTEIN"/>
    <property type="match status" value="1"/>
</dbReference>
<evidence type="ECO:0000259" key="2">
    <source>
        <dbReference type="PROSITE" id="PS50110"/>
    </source>
</evidence>
<dbReference type="CDD" id="cd01949">
    <property type="entry name" value="GGDEF"/>
    <property type="match status" value="1"/>
</dbReference>
<dbReference type="OrthoDB" id="9813903at2"/>
<protein>
    <submittedName>
        <fullName evidence="4">Response regulator receiver modulated diguanylate cyclase</fullName>
    </submittedName>
</protein>
<reference evidence="4 5" key="1">
    <citation type="submission" date="2019-03" db="EMBL/GenBank/DDBJ databases">
        <title>Genomic Encyclopedia of Type Strains, Phase IV (KMG-IV): sequencing the most valuable type-strain genomes for metagenomic binning, comparative biology and taxonomic classification.</title>
        <authorList>
            <person name="Goeker M."/>
        </authorList>
    </citation>
    <scope>NUCLEOTIDE SEQUENCE [LARGE SCALE GENOMIC DNA]</scope>
    <source>
        <strain evidence="4 5">DSM 7445</strain>
    </source>
</reference>
<dbReference type="RefSeq" id="WP_132258107.1">
    <property type="nucleotide sequence ID" value="NZ_SLZQ01000003.1"/>
</dbReference>
<feature type="domain" description="GGDEF" evidence="3">
    <location>
        <begin position="176"/>
        <end position="309"/>
    </location>
</feature>
<dbReference type="Gene3D" id="3.30.70.270">
    <property type="match status" value="1"/>
</dbReference>
<dbReference type="SUPFAM" id="SSF52172">
    <property type="entry name" value="CheY-like"/>
    <property type="match status" value="1"/>
</dbReference>
<keyword evidence="1" id="KW-0597">Phosphoprotein</keyword>
<organism evidence="4 5">
    <name type="scientific">Paucimonas lemoignei</name>
    <name type="common">Pseudomonas lemoignei</name>
    <dbReference type="NCBI Taxonomy" id="29443"/>
    <lineage>
        <taxon>Bacteria</taxon>
        <taxon>Pseudomonadati</taxon>
        <taxon>Pseudomonadota</taxon>
        <taxon>Betaproteobacteria</taxon>
        <taxon>Burkholderiales</taxon>
        <taxon>Burkholderiaceae</taxon>
        <taxon>Paucimonas</taxon>
    </lineage>
</organism>
<dbReference type="SMART" id="SM00267">
    <property type="entry name" value="GGDEF"/>
    <property type="match status" value="1"/>
</dbReference>
<keyword evidence="5" id="KW-1185">Reference proteome</keyword>
<comment type="caution">
    <text evidence="4">The sequence shown here is derived from an EMBL/GenBank/DDBJ whole genome shotgun (WGS) entry which is preliminary data.</text>
</comment>
<dbReference type="InterPro" id="IPR011006">
    <property type="entry name" value="CheY-like_superfamily"/>
</dbReference>
<dbReference type="InterPro" id="IPR029787">
    <property type="entry name" value="Nucleotide_cyclase"/>
</dbReference>
<evidence type="ECO:0000256" key="1">
    <source>
        <dbReference type="PROSITE-ProRule" id="PRU00169"/>
    </source>
</evidence>
<dbReference type="PROSITE" id="PS50887">
    <property type="entry name" value="GGDEF"/>
    <property type="match status" value="1"/>
</dbReference>
<dbReference type="SUPFAM" id="SSF55073">
    <property type="entry name" value="Nucleotide cyclase"/>
    <property type="match status" value="1"/>
</dbReference>
<name>A0A4R3HXG7_PAULE</name>
<evidence type="ECO:0000313" key="5">
    <source>
        <dbReference type="Proteomes" id="UP000295382"/>
    </source>
</evidence>
<sequence length="326" mass="36340">MITLDKIRAARILLVDDSADNITLLSETLKLRGYTQVSFTNDSSQVCKLHAQNDYDLILLDMHMPGLNGLEVMKQLKDVEKHATLPVLAITGDQRYKLAALGAGARDFIVKPYDLAELDMRMRNTIEARLSYKAMAEQSRLLEEKALHDSLTGLPNRRLLADRIETAMQYARRHHQMVAIMYMDLDGFKQVNDQHGHAYGDSLLKEIAVRLRSVARQEDTVARIGGDEFIMVLAEIVRVEDILRPATKILGLLEEPLVIGDVSVKVSGSIGISFYPKDAEDAEALIARADGALYCAKHAGKNRYQFAGHPAFDDTRAYATANMGLQ</sequence>
<dbReference type="GO" id="GO:0000160">
    <property type="term" value="P:phosphorelay signal transduction system"/>
    <property type="evidence" value="ECO:0007669"/>
    <property type="project" value="InterPro"/>
</dbReference>
<dbReference type="InterPro" id="IPR000160">
    <property type="entry name" value="GGDEF_dom"/>
</dbReference>
<feature type="domain" description="Response regulatory" evidence="2">
    <location>
        <begin position="11"/>
        <end position="126"/>
    </location>
</feature>
<evidence type="ECO:0000313" key="4">
    <source>
        <dbReference type="EMBL" id="TCS38027.1"/>
    </source>
</evidence>
<dbReference type="Pfam" id="PF00990">
    <property type="entry name" value="GGDEF"/>
    <property type="match status" value="1"/>
</dbReference>
<dbReference type="Gene3D" id="3.40.50.2300">
    <property type="match status" value="1"/>
</dbReference>
<dbReference type="Proteomes" id="UP000295382">
    <property type="component" value="Unassembled WGS sequence"/>
</dbReference>
<dbReference type="SMART" id="SM00448">
    <property type="entry name" value="REC"/>
    <property type="match status" value="1"/>
</dbReference>
<dbReference type="PANTHER" id="PTHR46663">
    <property type="entry name" value="DIGUANYLATE CYCLASE DGCT-RELATED"/>
    <property type="match status" value="1"/>
</dbReference>
<feature type="modified residue" description="4-aspartylphosphate" evidence="1">
    <location>
        <position position="61"/>
    </location>
</feature>
<dbReference type="PROSITE" id="PS50110">
    <property type="entry name" value="RESPONSE_REGULATORY"/>
    <property type="match status" value="1"/>
</dbReference>
<dbReference type="InterPro" id="IPR052163">
    <property type="entry name" value="DGC-Regulatory_Protein"/>
</dbReference>
<gene>
    <name evidence="4" type="ORF">EDC30_103319</name>
</gene>
<evidence type="ECO:0000259" key="3">
    <source>
        <dbReference type="PROSITE" id="PS50887"/>
    </source>
</evidence>
<accession>A0A4R3HXG7</accession>
<dbReference type="InterPro" id="IPR043128">
    <property type="entry name" value="Rev_trsase/Diguanyl_cyclase"/>
</dbReference>